<name>A0A9P5H705_9HYPO</name>
<proteinExistence type="predicted"/>
<evidence type="ECO:0000256" key="1">
    <source>
        <dbReference type="SAM" id="MobiDB-lite"/>
    </source>
</evidence>
<organism evidence="2 3">
    <name type="scientific">Cylindrodendrum hubeiense</name>
    <dbReference type="NCBI Taxonomy" id="595255"/>
    <lineage>
        <taxon>Eukaryota</taxon>
        <taxon>Fungi</taxon>
        <taxon>Dikarya</taxon>
        <taxon>Ascomycota</taxon>
        <taxon>Pezizomycotina</taxon>
        <taxon>Sordariomycetes</taxon>
        <taxon>Hypocreomycetidae</taxon>
        <taxon>Hypocreales</taxon>
        <taxon>Nectriaceae</taxon>
        <taxon>Cylindrodendrum</taxon>
    </lineage>
</organism>
<evidence type="ECO:0000313" key="2">
    <source>
        <dbReference type="EMBL" id="KAF7549125.1"/>
    </source>
</evidence>
<evidence type="ECO:0000313" key="3">
    <source>
        <dbReference type="Proteomes" id="UP000722485"/>
    </source>
</evidence>
<dbReference type="OrthoDB" id="412402at2759"/>
<reference evidence="2" key="1">
    <citation type="submission" date="2020-03" db="EMBL/GenBank/DDBJ databases">
        <title>Draft Genome Sequence of Cylindrodendrum hubeiense.</title>
        <authorList>
            <person name="Buettner E."/>
            <person name="Kellner H."/>
        </authorList>
    </citation>
    <scope>NUCLEOTIDE SEQUENCE</scope>
    <source>
        <strain evidence="2">IHI 201604</strain>
    </source>
</reference>
<accession>A0A9P5H705</accession>
<dbReference type="EMBL" id="JAANBB010000130">
    <property type="protein sequence ID" value="KAF7549125.1"/>
    <property type="molecule type" value="Genomic_DNA"/>
</dbReference>
<feature type="region of interest" description="Disordered" evidence="1">
    <location>
        <begin position="152"/>
        <end position="175"/>
    </location>
</feature>
<dbReference type="Proteomes" id="UP000722485">
    <property type="component" value="Unassembled WGS sequence"/>
</dbReference>
<gene>
    <name evidence="2" type="ORF">G7Z17_g6616</name>
</gene>
<protein>
    <submittedName>
        <fullName evidence="2">Uncharacterized protein</fullName>
    </submittedName>
</protein>
<comment type="caution">
    <text evidence="2">The sequence shown here is derived from an EMBL/GenBank/DDBJ whole genome shotgun (WGS) entry which is preliminary data.</text>
</comment>
<sequence length="482" mass="54189">MSSTPNLGELAEWGLEIDFLVAKEKNGSASWRGEEKDYRWSCPEFEPKPQEACAKCCAEMVQKYALRQQLAKGGVGYCDRVASPNEKNFTVLESASKRHALPPSMCTWLFSASPTAVSLPTSPQKLDWVGIKVRSPFKPLLDVMPSGLPYTPSSASLESTESSWPETDPSLPPSPAPDTWARLEIENVLGVLRNSVKMHVNSTCQVRIHYTLRREGFDLVEAKKMLTLCWMMEPELLLKLRTGVRDPKRNHFLPITTSSKIAKVPTKFRKGYMEETPDDCERLLGQTRPIAAPEADEMDQYIPNFNDSHLQERIQAIWGANSLSELADLITSPDGETTIAIHVPGAKLSPTMEFRYAVWHPHKEAMGHWLRLLGRLFFYSMGSSSEEFKEMIADIEVRLLECKKCEVQDRWKTLLAYQFDSTMCYFWETSFKNEELPGKSLSPENLDSQGILDRVSGVACVSIVDSESNSDSTSDSYSSTSS</sequence>
<dbReference type="AlphaFoldDB" id="A0A9P5H705"/>
<feature type="compositionally biased region" description="Low complexity" evidence="1">
    <location>
        <begin position="153"/>
        <end position="163"/>
    </location>
</feature>
<keyword evidence="3" id="KW-1185">Reference proteome</keyword>